<organism evidence="7 8">
    <name type="scientific">Bacillus carboniphilus</name>
    <dbReference type="NCBI Taxonomy" id="86663"/>
    <lineage>
        <taxon>Bacteria</taxon>
        <taxon>Bacillati</taxon>
        <taxon>Bacillota</taxon>
        <taxon>Bacilli</taxon>
        <taxon>Bacillales</taxon>
        <taxon>Bacillaceae</taxon>
        <taxon>Bacillus</taxon>
    </lineage>
</organism>
<evidence type="ECO:0000256" key="1">
    <source>
        <dbReference type="ARBA" id="ARBA00004141"/>
    </source>
</evidence>
<dbReference type="Pfam" id="PF03741">
    <property type="entry name" value="TerC"/>
    <property type="match status" value="1"/>
</dbReference>
<keyword evidence="8" id="KW-1185">Reference proteome</keyword>
<protein>
    <submittedName>
        <fullName evidence="7">Uncharacterized protein</fullName>
    </submittedName>
</protein>
<dbReference type="InterPro" id="IPR005496">
    <property type="entry name" value="Integral_membrane_TerC"/>
</dbReference>
<evidence type="ECO:0000313" key="8">
    <source>
        <dbReference type="Proteomes" id="UP001500782"/>
    </source>
</evidence>
<evidence type="ECO:0000256" key="3">
    <source>
        <dbReference type="ARBA" id="ARBA00022692"/>
    </source>
</evidence>
<reference evidence="8" key="1">
    <citation type="journal article" date="2019" name="Int. J. Syst. Evol. Microbiol.">
        <title>The Global Catalogue of Microorganisms (GCM) 10K type strain sequencing project: providing services to taxonomists for standard genome sequencing and annotation.</title>
        <authorList>
            <consortium name="The Broad Institute Genomics Platform"/>
            <consortium name="The Broad Institute Genome Sequencing Center for Infectious Disease"/>
            <person name="Wu L."/>
            <person name="Ma J."/>
        </authorList>
    </citation>
    <scope>NUCLEOTIDE SEQUENCE [LARGE SCALE GENOMIC DNA]</scope>
    <source>
        <strain evidence="8">JCM 9731</strain>
    </source>
</reference>
<evidence type="ECO:0000256" key="5">
    <source>
        <dbReference type="ARBA" id="ARBA00023136"/>
    </source>
</evidence>
<evidence type="ECO:0000256" key="2">
    <source>
        <dbReference type="ARBA" id="ARBA00007511"/>
    </source>
</evidence>
<feature type="transmembrane region" description="Helical" evidence="6">
    <location>
        <begin position="98"/>
        <end position="115"/>
    </location>
</feature>
<comment type="caution">
    <text evidence="7">The sequence shown here is derived from an EMBL/GenBank/DDBJ whole genome shotgun (WGS) entry which is preliminary data.</text>
</comment>
<feature type="transmembrane region" description="Helical" evidence="6">
    <location>
        <begin position="27"/>
        <end position="49"/>
    </location>
</feature>
<keyword evidence="5 6" id="KW-0472">Membrane</keyword>
<gene>
    <name evidence="7" type="ORF">GCM10008967_13610</name>
</gene>
<proteinExistence type="inferred from homology"/>
<accession>A0ABP3FU76</accession>
<name>A0ABP3FU76_9BACI</name>
<sequence length="126" mass="13771">MLAAVALAVTLPPTGWFAVGGIVGGQFTVMFLGGLIGLVIMRFAAGWFVNLPKKYPALETAAFLIVGWVGVKLLVHTLAHEKVGIIDHHFPEIFSWKLVFWGVLILISFGGYMYSKRKGPQEALEN</sequence>
<dbReference type="EMBL" id="BAAADJ010000014">
    <property type="protein sequence ID" value="GAA0324337.1"/>
    <property type="molecule type" value="Genomic_DNA"/>
</dbReference>
<keyword evidence="3 6" id="KW-0812">Transmembrane</keyword>
<dbReference type="PANTHER" id="PTHR30238">
    <property type="entry name" value="MEMBRANE BOUND PREDICTED REDOX MODULATOR"/>
    <property type="match status" value="1"/>
</dbReference>
<comment type="similarity">
    <text evidence="2">Belongs to the TerC family.</text>
</comment>
<evidence type="ECO:0000313" key="7">
    <source>
        <dbReference type="EMBL" id="GAA0324337.1"/>
    </source>
</evidence>
<evidence type="ECO:0000256" key="6">
    <source>
        <dbReference type="SAM" id="Phobius"/>
    </source>
</evidence>
<comment type="subcellular location">
    <subcellularLocation>
        <location evidence="1">Membrane</location>
        <topology evidence="1">Multi-pass membrane protein</topology>
    </subcellularLocation>
</comment>
<dbReference type="Proteomes" id="UP001500782">
    <property type="component" value="Unassembled WGS sequence"/>
</dbReference>
<feature type="transmembrane region" description="Helical" evidence="6">
    <location>
        <begin position="61"/>
        <end position="78"/>
    </location>
</feature>
<evidence type="ECO:0000256" key="4">
    <source>
        <dbReference type="ARBA" id="ARBA00022989"/>
    </source>
</evidence>
<keyword evidence="4 6" id="KW-1133">Transmembrane helix</keyword>
<dbReference type="PANTHER" id="PTHR30238:SF4">
    <property type="entry name" value="SLL1022 PROTEIN"/>
    <property type="match status" value="1"/>
</dbReference>